<evidence type="ECO:0000313" key="2">
    <source>
        <dbReference type="Proteomes" id="UP001219568"/>
    </source>
</evidence>
<dbReference type="Proteomes" id="UP001219568">
    <property type="component" value="Unassembled WGS sequence"/>
</dbReference>
<gene>
    <name evidence="1" type="ORF">N7460_010991</name>
</gene>
<protein>
    <submittedName>
        <fullName evidence="1">Uncharacterized protein</fullName>
    </submittedName>
</protein>
<dbReference type="EMBL" id="JAQJZL010000014">
    <property type="protein sequence ID" value="KAJ6030725.1"/>
    <property type="molecule type" value="Genomic_DNA"/>
</dbReference>
<sequence>MYGYKWTGKAASCSPMFAKNNEEHGGPIKSIPMVQREMRAMSHITRERDKALVHSMMTSLEAWAPRAVQLPCRSSRRVFRMRTL</sequence>
<name>A0AAD6I4M3_PENCN</name>
<keyword evidence="2" id="KW-1185">Reference proteome</keyword>
<evidence type="ECO:0000313" key="1">
    <source>
        <dbReference type="EMBL" id="KAJ6030725.1"/>
    </source>
</evidence>
<reference evidence="1" key="2">
    <citation type="submission" date="2023-01" db="EMBL/GenBank/DDBJ databases">
        <authorList>
            <person name="Petersen C."/>
        </authorList>
    </citation>
    <scope>NUCLEOTIDE SEQUENCE</scope>
    <source>
        <strain evidence="1">IBT 15450</strain>
    </source>
</reference>
<reference evidence="1" key="1">
    <citation type="journal article" date="2023" name="IMA Fungus">
        <title>Comparative genomic study of the Penicillium genus elucidates a diverse pangenome and 15 lateral gene transfer events.</title>
        <authorList>
            <person name="Petersen C."/>
            <person name="Sorensen T."/>
            <person name="Nielsen M.R."/>
            <person name="Sondergaard T.E."/>
            <person name="Sorensen J.L."/>
            <person name="Fitzpatrick D.A."/>
            <person name="Frisvad J.C."/>
            <person name="Nielsen K.L."/>
        </authorList>
    </citation>
    <scope>NUCLEOTIDE SEQUENCE</scope>
    <source>
        <strain evidence="1">IBT 15450</strain>
    </source>
</reference>
<comment type="caution">
    <text evidence="1">The sequence shown here is derived from an EMBL/GenBank/DDBJ whole genome shotgun (WGS) entry which is preliminary data.</text>
</comment>
<proteinExistence type="predicted"/>
<dbReference type="AlphaFoldDB" id="A0AAD6I4M3"/>
<accession>A0AAD6I4M3</accession>
<organism evidence="1 2">
    <name type="scientific">Penicillium canescens</name>
    <dbReference type="NCBI Taxonomy" id="5083"/>
    <lineage>
        <taxon>Eukaryota</taxon>
        <taxon>Fungi</taxon>
        <taxon>Dikarya</taxon>
        <taxon>Ascomycota</taxon>
        <taxon>Pezizomycotina</taxon>
        <taxon>Eurotiomycetes</taxon>
        <taxon>Eurotiomycetidae</taxon>
        <taxon>Eurotiales</taxon>
        <taxon>Aspergillaceae</taxon>
        <taxon>Penicillium</taxon>
    </lineage>
</organism>